<comment type="caution">
    <text evidence="1">The sequence shown here is derived from an EMBL/GenBank/DDBJ whole genome shotgun (WGS) entry which is preliminary data.</text>
</comment>
<name>A0A0J6WJ94_9MYCO</name>
<dbReference type="EMBL" id="JYNL01000009">
    <property type="protein sequence ID" value="KMO82659.1"/>
    <property type="molecule type" value="Genomic_DNA"/>
</dbReference>
<keyword evidence="2" id="KW-1185">Reference proteome</keyword>
<dbReference type="PATRIC" id="fig|37916.4.peg.1171"/>
<gene>
    <name evidence="1" type="ORF">MCHLDSM_01282</name>
</gene>
<accession>A0A0J6WJ94</accession>
<dbReference type="AlphaFoldDB" id="A0A0J6WJ94"/>
<reference evidence="1 2" key="1">
    <citation type="journal article" date="2015" name="Genome Biol. Evol.">
        <title>Characterization of Three Mycobacterium spp. with Potential Use in Bioremediation by Genome Sequencing and Comparative Genomics.</title>
        <authorList>
            <person name="Das S."/>
            <person name="Pettersson B.M."/>
            <person name="Behra P.R."/>
            <person name="Ramesh M."/>
            <person name="Dasgupta S."/>
            <person name="Bhattacharya A."/>
            <person name="Kirsebom L.A."/>
        </authorList>
    </citation>
    <scope>NUCLEOTIDE SEQUENCE [LARGE SCALE GENOMIC DNA]</scope>
    <source>
        <strain evidence="1 2">DSM 43826</strain>
    </source>
</reference>
<sequence>MLTGMSLRPSDAVAVILRQCRDRSYAPIALPVFGTFDQMGGVDCIVEDANAALIVEFFVAQLDTGRLVANNYFAGDSIWPEPGWHSSAIDALIALVERNTTMWRFWGEHGDPAAQPVVPPAPLVSIDADPVVFALLARSTWDAIVVAAGEPDGSIEAVLDRAFGGDVVARQIYDGHLDAVGSAMRSLAAVSDFLGAHNRSWTPPGAGPYSGDYDQHYAEEMVAYLNRARADWRHNASIQAAIDRQAEPTMELIAEWERDERAALNRGDPDPN</sequence>
<evidence type="ECO:0000313" key="1">
    <source>
        <dbReference type="EMBL" id="KMO82659.1"/>
    </source>
</evidence>
<protein>
    <submittedName>
        <fullName evidence="1">Uncharacterized protein</fullName>
    </submittedName>
</protein>
<evidence type="ECO:0000313" key="2">
    <source>
        <dbReference type="Proteomes" id="UP000036513"/>
    </source>
</evidence>
<dbReference type="Proteomes" id="UP000036513">
    <property type="component" value="Unassembled WGS sequence"/>
</dbReference>
<proteinExistence type="predicted"/>
<organism evidence="1 2">
    <name type="scientific">Mycolicibacterium chlorophenolicum</name>
    <dbReference type="NCBI Taxonomy" id="37916"/>
    <lineage>
        <taxon>Bacteria</taxon>
        <taxon>Bacillati</taxon>
        <taxon>Actinomycetota</taxon>
        <taxon>Actinomycetes</taxon>
        <taxon>Mycobacteriales</taxon>
        <taxon>Mycobacteriaceae</taxon>
        <taxon>Mycolicibacterium</taxon>
    </lineage>
</organism>